<evidence type="ECO:0000256" key="6">
    <source>
        <dbReference type="PIRSR" id="PIRSR604254-1"/>
    </source>
</evidence>
<keyword evidence="6" id="KW-0862">Zinc</keyword>
<comment type="similarity">
    <text evidence="2">Belongs to the ADIPOR family.</text>
</comment>
<evidence type="ECO:0000256" key="8">
    <source>
        <dbReference type="SAM" id="Phobius"/>
    </source>
</evidence>
<evidence type="ECO:0008006" key="11">
    <source>
        <dbReference type="Google" id="ProtNLM"/>
    </source>
</evidence>
<keyword evidence="3 8" id="KW-0812">Transmembrane</keyword>
<dbReference type="EMBL" id="GL433843">
    <property type="protein sequence ID" value="EFN56054.1"/>
    <property type="molecule type" value="Genomic_DNA"/>
</dbReference>
<evidence type="ECO:0000256" key="1">
    <source>
        <dbReference type="ARBA" id="ARBA00004141"/>
    </source>
</evidence>
<dbReference type="GO" id="GO:0016020">
    <property type="term" value="C:membrane"/>
    <property type="evidence" value="ECO:0007669"/>
    <property type="project" value="UniProtKB-SubCell"/>
</dbReference>
<keyword evidence="5 8" id="KW-0472">Membrane</keyword>
<dbReference type="InterPro" id="IPR004254">
    <property type="entry name" value="AdipoR/HlyIII-related"/>
</dbReference>
<evidence type="ECO:0000256" key="3">
    <source>
        <dbReference type="ARBA" id="ARBA00022692"/>
    </source>
</evidence>
<feature type="transmembrane region" description="Helical" evidence="8">
    <location>
        <begin position="221"/>
        <end position="244"/>
    </location>
</feature>
<organism evidence="10">
    <name type="scientific">Chlorella variabilis</name>
    <name type="common">Green alga</name>
    <dbReference type="NCBI Taxonomy" id="554065"/>
    <lineage>
        <taxon>Eukaryota</taxon>
        <taxon>Viridiplantae</taxon>
        <taxon>Chlorophyta</taxon>
        <taxon>core chlorophytes</taxon>
        <taxon>Trebouxiophyceae</taxon>
        <taxon>Chlorellales</taxon>
        <taxon>Chlorellaceae</taxon>
        <taxon>Chlorella clade</taxon>
        <taxon>Chlorella</taxon>
    </lineage>
</organism>
<evidence type="ECO:0000256" key="5">
    <source>
        <dbReference type="ARBA" id="ARBA00023136"/>
    </source>
</evidence>
<gene>
    <name evidence="9" type="ORF">CHLNCDRAFT_52154</name>
</gene>
<sequence length="388" mass="41044">MAVGQGSEGWPAGNPKQAAPSQALEGSKGGPPATAASAAQAVAAALLAPKRQKKKGSMSRVSTLSAFSIECTCRVSKAGGLVRAASAPAAGEGEGAPTVRCSYYDAAAEGRPAGRQHQLYSFLDAPEALRFNKFIRSGYRAGLSYPQCCRSMLSLHNETGNIWTHLLPALLLVVLVLGGQLQAWQGARLAFAANVGSIAACFLGSVLYHTCMANHHQHDHWLKLDVCGILLVLVGGGHMVLWWGLYCHPAARATFALLYYGCAAGCVWAALRARTAAGRGLPMLALLLVRISAFAARLLLEPPSVALQHYAAMEVCSLAGGLLNVLRIPERWLQPEDPTTAAPLDFFLNSHQIMHVLVAAAMWQLHLGAAADYRTVSALLDGSMQCPS</sequence>
<reference evidence="9 10" key="1">
    <citation type="journal article" date="2010" name="Plant Cell">
        <title>The Chlorella variabilis NC64A genome reveals adaptation to photosymbiosis, coevolution with viruses, and cryptic sex.</title>
        <authorList>
            <person name="Blanc G."/>
            <person name="Duncan G."/>
            <person name="Agarkova I."/>
            <person name="Borodovsky M."/>
            <person name="Gurnon J."/>
            <person name="Kuo A."/>
            <person name="Lindquist E."/>
            <person name="Lucas S."/>
            <person name="Pangilinan J."/>
            <person name="Polle J."/>
            <person name="Salamov A."/>
            <person name="Terry A."/>
            <person name="Yamada T."/>
            <person name="Dunigan D.D."/>
            <person name="Grigoriev I.V."/>
            <person name="Claverie J.M."/>
            <person name="Van Etten J.L."/>
        </authorList>
    </citation>
    <scope>NUCLEOTIDE SEQUENCE [LARGE SCALE GENOMIC DNA]</scope>
    <source>
        <strain evidence="9 10">NC64A</strain>
    </source>
</reference>
<dbReference type="GO" id="GO:0009744">
    <property type="term" value="P:response to sucrose"/>
    <property type="evidence" value="ECO:0007669"/>
    <property type="project" value="UniProtKB-ARBA"/>
</dbReference>
<evidence type="ECO:0000256" key="2">
    <source>
        <dbReference type="ARBA" id="ARBA00007018"/>
    </source>
</evidence>
<dbReference type="GO" id="GO:0038023">
    <property type="term" value="F:signaling receptor activity"/>
    <property type="evidence" value="ECO:0007669"/>
    <property type="project" value="TreeGrafter"/>
</dbReference>
<keyword evidence="4 8" id="KW-1133">Transmembrane helix</keyword>
<dbReference type="OrthoDB" id="529367at2759"/>
<feature type="transmembrane region" description="Helical" evidence="8">
    <location>
        <begin position="250"/>
        <end position="271"/>
    </location>
</feature>
<keyword evidence="6" id="KW-0479">Metal-binding</keyword>
<feature type="binding site" evidence="6">
    <location>
        <position position="351"/>
    </location>
    <ligand>
        <name>Zn(2+)</name>
        <dbReference type="ChEBI" id="CHEBI:29105"/>
    </ligand>
</feature>
<comment type="subcellular location">
    <subcellularLocation>
        <location evidence="1">Membrane</location>
        <topology evidence="1">Multi-pass membrane protein</topology>
    </subcellularLocation>
</comment>
<dbReference type="PANTHER" id="PTHR20855">
    <property type="entry name" value="ADIPOR/PROGESTIN RECEPTOR-RELATED"/>
    <property type="match status" value="1"/>
</dbReference>
<feature type="binding site" evidence="6">
    <location>
        <position position="209"/>
    </location>
    <ligand>
        <name>Zn(2+)</name>
        <dbReference type="ChEBI" id="CHEBI:29105"/>
    </ligand>
</feature>
<feature type="binding site" evidence="6">
    <location>
        <position position="355"/>
    </location>
    <ligand>
        <name>Zn(2+)</name>
        <dbReference type="ChEBI" id="CHEBI:29105"/>
    </ligand>
</feature>
<dbReference type="Pfam" id="PF03006">
    <property type="entry name" value="HlyIII"/>
    <property type="match status" value="1"/>
</dbReference>
<feature type="transmembrane region" description="Helical" evidence="8">
    <location>
        <begin position="162"/>
        <end position="183"/>
    </location>
</feature>
<dbReference type="KEGG" id="cvr:CHLNCDRAFT_52154"/>
<protein>
    <recommendedName>
        <fullName evidence="11">Progestin and adipoQ receptor family member 4</fullName>
    </recommendedName>
</protein>
<dbReference type="Proteomes" id="UP000008141">
    <property type="component" value="Unassembled WGS sequence"/>
</dbReference>
<feature type="transmembrane region" description="Helical" evidence="8">
    <location>
        <begin position="189"/>
        <end position="209"/>
    </location>
</feature>
<evidence type="ECO:0000313" key="9">
    <source>
        <dbReference type="EMBL" id="EFN56054.1"/>
    </source>
</evidence>
<dbReference type="GeneID" id="17355226"/>
<keyword evidence="10" id="KW-1185">Reference proteome</keyword>
<feature type="region of interest" description="Disordered" evidence="7">
    <location>
        <begin position="1"/>
        <end position="35"/>
    </location>
</feature>
<dbReference type="STRING" id="554065.E1ZDN9"/>
<evidence type="ECO:0000313" key="10">
    <source>
        <dbReference type="Proteomes" id="UP000008141"/>
    </source>
</evidence>
<dbReference type="AlphaFoldDB" id="E1ZDN9"/>
<dbReference type="InParanoid" id="E1ZDN9"/>
<evidence type="ECO:0000256" key="4">
    <source>
        <dbReference type="ARBA" id="ARBA00022989"/>
    </source>
</evidence>
<dbReference type="RefSeq" id="XP_005848156.1">
    <property type="nucleotide sequence ID" value="XM_005848094.1"/>
</dbReference>
<proteinExistence type="inferred from homology"/>
<name>E1ZDN9_CHLVA</name>
<dbReference type="GO" id="GO:0046872">
    <property type="term" value="F:metal ion binding"/>
    <property type="evidence" value="ECO:0007669"/>
    <property type="project" value="UniProtKB-KW"/>
</dbReference>
<accession>E1ZDN9</accession>
<dbReference type="eggNOG" id="KOG0748">
    <property type="taxonomic scope" value="Eukaryota"/>
</dbReference>
<dbReference type="PANTHER" id="PTHR20855:SF52">
    <property type="entry name" value="ADIPONECTIN RECEPTOR PROTEIN"/>
    <property type="match status" value="1"/>
</dbReference>
<evidence type="ECO:0000256" key="7">
    <source>
        <dbReference type="SAM" id="MobiDB-lite"/>
    </source>
</evidence>